<sequence length="76" mass="7902">MKVLVFPALLAIAIYVSPPKPFAATQTGKEVTARSVASPETLNSAATSAENLSATPQSASKKGLLLPSAENYTARR</sequence>
<keyword evidence="4" id="KW-1185">Reference proteome</keyword>
<evidence type="ECO:0000313" key="4">
    <source>
        <dbReference type="Proteomes" id="UP001250698"/>
    </source>
</evidence>
<dbReference type="EMBL" id="JAWDJT010000005">
    <property type="protein sequence ID" value="MDU0370711.1"/>
    <property type="molecule type" value="Genomic_DNA"/>
</dbReference>
<gene>
    <name evidence="3" type="ORF">ROI90_09930</name>
</gene>
<accession>A0ABU3TH56</accession>
<evidence type="ECO:0000313" key="3">
    <source>
        <dbReference type="EMBL" id="MDU0370711.1"/>
    </source>
</evidence>
<dbReference type="RefSeq" id="WP_315998191.1">
    <property type="nucleotide sequence ID" value="NZ_JAWDJT010000005.1"/>
</dbReference>
<name>A0ABU3TH56_9BACT</name>
<feature type="region of interest" description="Disordered" evidence="1">
    <location>
        <begin position="34"/>
        <end position="76"/>
    </location>
</feature>
<dbReference type="Proteomes" id="UP001250698">
    <property type="component" value="Unassembled WGS sequence"/>
</dbReference>
<keyword evidence="2" id="KW-0732">Signal</keyword>
<evidence type="ECO:0000256" key="2">
    <source>
        <dbReference type="SAM" id="SignalP"/>
    </source>
</evidence>
<reference evidence="3 4" key="1">
    <citation type="submission" date="2023-10" db="EMBL/GenBank/DDBJ databases">
        <title>Hymenobacter endophyticus sp. nov., an isolate from the leaf tissues of wheat.</title>
        <authorList>
            <person name="Dai Y."/>
        </authorList>
    </citation>
    <scope>NUCLEOTIDE SEQUENCE [LARGE SCALE GENOMIC DNA]</scope>
    <source>
        <strain evidence="3 4">ZK17L-C2</strain>
    </source>
</reference>
<feature type="compositionally biased region" description="Polar residues" evidence="1">
    <location>
        <begin position="38"/>
        <end position="60"/>
    </location>
</feature>
<feature type="signal peptide" evidence="2">
    <location>
        <begin position="1"/>
        <end position="23"/>
    </location>
</feature>
<comment type="caution">
    <text evidence="3">The sequence shown here is derived from an EMBL/GenBank/DDBJ whole genome shotgun (WGS) entry which is preliminary data.</text>
</comment>
<proteinExistence type="predicted"/>
<protein>
    <submittedName>
        <fullName evidence="3">Uncharacterized protein</fullName>
    </submittedName>
</protein>
<evidence type="ECO:0000256" key="1">
    <source>
        <dbReference type="SAM" id="MobiDB-lite"/>
    </source>
</evidence>
<organism evidence="3 4">
    <name type="scientific">Hymenobacter endophyticus</name>
    <dbReference type="NCBI Taxonomy" id="3076335"/>
    <lineage>
        <taxon>Bacteria</taxon>
        <taxon>Pseudomonadati</taxon>
        <taxon>Bacteroidota</taxon>
        <taxon>Cytophagia</taxon>
        <taxon>Cytophagales</taxon>
        <taxon>Hymenobacteraceae</taxon>
        <taxon>Hymenobacter</taxon>
    </lineage>
</organism>
<feature type="chain" id="PRO_5045332720" evidence="2">
    <location>
        <begin position="24"/>
        <end position="76"/>
    </location>
</feature>